<dbReference type="Proteomes" id="UP000199504">
    <property type="component" value="Unassembled WGS sequence"/>
</dbReference>
<reference evidence="2" key="1">
    <citation type="submission" date="2016-06" db="EMBL/GenBank/DDBJ databases">
        <authorList>
            <person name="Varghese N."/>
            <person name="Submissions Spin"/>
        </authorList>
    </citation>
    <scope>NUCLEOTIDE SEQUENCE [LARGE SCALE GENOMIC DNA]</scope>
    <source>
        <strain evidence="2">DSM 44830</strain>
    </source>
</reference>
<sequence>MSDQNNGGPDRVDVELPVPLPVSPVLPGAQIRGISFDRITADQAQVSGELSGGPGVRTEWDAASFDSAATWLESHGEYVRGLSTKMHVIAERLGGDGKGGGPLGGYPAATELLGQHRAVHEGTRRSLGKLADDLYAAAEALRAVKRNYETAEEANAMSAQRMNELLRGTGGQGGGVDR</sequence>
<dbReference type="STRING" id="262898.GA0070564_101958"/>
<accession>A0A1C4V543</accession>
<proteinExistence type="predicted"/>
<organism evidence="1 2">
    <name type="scientific">Micromonospora mirobrigensis</name>
    <dbReference type="NCBI Taxonomy" id="262898"/>
    <lineage>
        <taxon>Bacteria</taxon>
        <taxon>Bacillati</taxon>
        <taxon>Actinomycetota</taxon>
        <taxon>Actinomycetes</taxon>
        <taxon>Micromonosporales</taxon>
        <taxon>Micromonosporaceae</taxon>
        <taxon>Micromonospora</taxon>
    </lineage>
</organism>
<dbReference type="Gene3D" id="1.10.287.1060">
    <property type="entry name" value="ESAT-6-like"/>
    <property type="match status" value="1"/>
</dbReference>
<dbReference type="OrthoDB" id="3381842at2"/>
<evidence type="ECO:0008006" key="3">
    <source>
        <dbReference type="Google" id="ProtNLM"/>
    </source>
</evidence>
<evidence type="ECO:0000313" key="2">
    <source>
        <dbReference type="Proteomes" id="UP000199504"/>
    </source>
</evidence>
<gene>
    <name evidence="1" type="ORF">GA0070564_101958</name>
</gene>
<name>A0A1C4V543_9ACTN</name>
<keyword evidence="2" id="KW-1185">Reference proteome</keyword>
<dbReference type="AlphaFoldDB" id="A0A1C4V543"/>
<dbReference type="EMBL" id="FMCX01000001">
    <property type="protein sequence ID" value="SCE79036.1"/>
    <property type="molecule type" value="Genomic_DNA"/>
</dbReference>
<evidence type="ECO:0000313" key="1">
    <source>
        <dbReference type="EMBL" id="SCE79036.1"/>
    </source>
</evidence>
<protein>
    <recommendedName>
        <fullName evidence="3">Excreted virulence factor EspC, type VII ESX diderm</fullName>
    </recommendedName>
</protein>
<dbReference type="RefSeq" id="WP_091602980.1">
    <property type="nucleotide sequence ID" value="NZ_FMCX01000001.1"/>
</dbReference>